<dbReference type="Gene3D" id="3.40.1580.10">
    <property type="entry name" value="SMI1/KNR4-like"/>
    <property type="match status" value="1"/>
</dbReference>
<gene>
    <name evidence="2" type="ORF">NCTC11429_03103</name>
</gene>
<dbReference type="RefSeq" id="WP_028069878.1">
    <property type="nucleotide sequence ID" value="NZ_JBPFQZ010000005.1"/>
</dbReference>
<name>A0A4U9VN15_9SPHI</name>
<dbReference type="EMBL" id="LR590484">
    <property type="protein sequence ID" value="VTR44771.1"/>
    <property type="molecule type" value="Genomic_DNA"/>
</dbReference>
<dbReference type="Pfam" id="PF09346">
    <property type="entry name" value="SMI1_KNR4"/>
    <property type="match status" value="1"/>
</dbReference>
<proteinExistence type="predicted"/>
<dbReference type="AlphaFoldDB" id="A0A4U9VN15"/>
<dbReference type="InterPro" id="IPR018958">
    <property type="entry name" value="Knr4/Smi1-like_dom"/>
</dbReference>
<dbReference type="InterPro" id="IPR037883">
    <property type="entry name" value="Knr4/Smi1-like_sf"/>
</dbReference>
<evidence type="ECO:0000313" key="3">
    <source>
        <dbReference type="Proteomes" id="UP000308196"/>
    </source>
</evidence>
<evidence type="ECO:0000313" key="2">
    <source>
        <dbReference type="EMBL" id="VTR44771.1"/>
    </source>
</evidence>
<dbReference type="SUPFAM" id="SSF160631">
    <property type="entry name" value="SMI1/KNR4-like"/>
    <property type="match status" value="1"/>
</dbReference>
<reference evidence="2 3" key="1">
    <citation type="submission" date="2019-05" db="EMBL/GenBank/DDBJ databases">
        <authorList>
            <consortium name="Pathogen Informatics"/>
        </authorList>
    </citation>
    <scope>NUCLEOTIDE SEQUENCE [LARGE SCALE GENOMIC DNA]</scope>
    <source>
        <strain evidence="2 3">NCTC11429</strain>
    </source>
</reference>
<organism evidence="2 3">
    <name type="scientific">Sphingobacterium thalpophilum</name>
    <dbReference type="NCBI Taxonomy" id="259"/>
    <lineage>
        <taxon>Bacteria</taxon>
        <taxon>Pseudomonadati</taxon>
        <taxon>Bacteroidota</taxon>
        <taxon>Sphingobacteriia</taxon>
        <taxon>Sphingobacteriales</taxon>
        <taxon>Sphingobacteriaceae</taxon>
        <taxon>Sphingobacterium</taxon>
    </lineage>
</organism>
<accession>A0A4U9VN15</accession>
<evidence type="ECO:0000259" key="1">
    <source>
        <dbReference type="Pfam" id="PF09346"/>
    </source>
</evidence>
<dbReference type="Proteomes" id="UP000308196">
    <property type="component" value="Chromosome"/>
</dbReference>
<protein>
    <submittedName>
        <fullName evidence="2">SMI1 / KNR4 family</fullName>
    </submittedName>
</protein>
<dbReference type="STRING" id="1123265.GCA_000686625_02783"/>
<feature type="domain" description="Knr4/Smi1-like" evidence="1">
    <location>
        <begin position="33"/>
        <end position="184"/>
    </location>
</feature>
<sequence length="200" mass="23693">MKTAVNYISALRNAYYENGGKKIWDNFEKIKHGASDENIYRLKQIYPAIPETLIDLLLYVDGTYWRTYNDEKIALYFMGSDVFEYPYYLLSSEQMIENQGVATTYYRDYINREYDHVEIDPKITDNVVHLNWLHFSDCMNNGGTSQLFIDFSPSERGKAGQIVRFLHDPDEFRVIADSFDEYLQKLIDNQFDFIIEDYLE</sequence>
<dbReference type="GeneID" id="78463793"/>
<dbReference type="KEGG" id="stha:NCTC11429_03103"/>